<dbReference type="Proteomes" id="UP000199318">
    <property type="component" value="Unassembled WGS sequence"/>
</dbReference>
<dbReference type="RefSeq" id="WP_093072138.1">
    <property type="nucleotide sequence ID" value="NZ_FOGV01000004.1"/>
</dbReference>
<feature type="coiled-coil region" evidence="1">
    <location>
        <begin position="2"/>
        <end position="33"/>
    </location>
</feature>
<keyword evidence="2" id="KW-0472">Membrane</keyword>
<reference evidence="4" key="1">
    <citation type="submission" date="2016-10" db="EMBL/GenBank/DDBJ databases">
        <authorList>
            <person name="de Groot N.N."/>
        </authorList>
    </citation>
    <scope>NUCLEOTIDE SEQUENCE [LARGE SCALE GENOMIC DNA]</scope>
    <source>
        <strain evidence="4">10nlg</strain>
    </source>
</reference>
<dbReference type="AlphaFoldDB" id="A0A1H9RDX6"/>
<sequence length="66" mass="7640">MEKETEQQLVEEMQQLNQKIDRIEARLDDEEKPLPLLWLVIKSLAVGVFVVGPILAVILVLFSYFI</sequence>
<evidence type="ECO:0000256" key="1">
    <source>
        <dbReference type="SAM" id="Coils"/>
    </source>
</evidence>
<dbReference type="EMBL" id="FOGV01000004">
    <property type="protein sequence ID" value="SER70928.1"/>
    <property type="molecule type" value="Genomic_DNA"/>
</dbReference>
<name>A0A1H9RDX6_9BACI</name>
<evidence type="ECO:0000313" key="4">
    <source>
        <dbReference type="Proteomes" id="UP000199318"/>
    </source>
</evidence>
<dbReference type="STRING" id="1464123.SAMN05444126_104113"/>
<gene>
    <name evidence="3" type="ORF">SAMN05444126_104113</name>
</gene>
<keyword evidence="4" id="KW-1185">Reference proteome</keyword>
<feature type="transmembrane region" description="Helical" evidence="2">
    <location>
        <begin position="36"/>
        <end position="65"/>
    </location>
</feature>
<evidence type="ECO:0000256" key="2">
    <source>
        <dbReference type="SAM" id="Phobius"/>
    </source>
</evidence>
<accession>A0A1H9RDX6</accession>
<organism evidence="3 4">
    <name type="scientific">Salisediminibacterium halotolerans</name>
    <dbReference type="NCBI Taxonomy" id="517425"/>
    <lineage>
        <taxon>Bacteria</taxon>
        <taxon>Bacillati</taxon>
        <taxon>Bacillota</taxon>
        <taxon>Bacilli</taxon>
        <taxon>Bacillales</taxon>
        <taxon>Bacillaceae</taxon>
        <taxon>Salisediminibacterium</taxon>
    </lineage>
</organism>
<proteinExistence type="predicted"/>
<keyword evidence="2" id="KW-0812">Transmembrane</keyword>
<keyword evidence="2" id="KW-1133">Transmembrane helix</keyword>
<evidence type="ECO:0000313" key="3">
    <source>
        <dbReference type="EMBL" id="SER70928.1"/>
    </source>
</evidence>
<protein>
    <submittedName>
        <fullName evidence="3">Uncharacterized protein</fullName>
    </submittedName>
</protein>
<keyword evidence="1" id="KW-0175">Coiled coil</keyword>
<comment type="caution">
    <text evidence="3">The sequence shown here is derived from an EMBL/GenBank/DDBJ whole genome shotgun (WGS) entry which is preliminary data.</text>
</comment>